<evidence type="ECO:0000313" key="3">
    <source>
        <dbReference type="EMBL" id="KAB1652623.1"/>
    </source>
</evidence>
<feature type="region of interest" description="Disordered" evidence="1">
    <location>
        <begin position="1"/>
        <end position="61"/>
    </location>
</feature>
<keyword evidence="2" id="KW-0472">Membrane</keyword>
<dbReference type="AlphaFoldDB" id="A0A7J5BME6"/>
<keyword evidence="2" id="KW-0812">Transmembrane</keyword>
<reference evidence="3 4" key="1">
    <citation type="submission" date="2019-09" db="EMBL/GenBank/DDBJ databases">
        <title>Phylogeny of genus Pseudoclavibacter and closely related genus.</title>
        <authorList>
            <person name="Li Y."/>
        </authorList>
    </citation>
    <scope>NUCLEOTIDE SEQUENCE [LARGE SCALE GENOMIC DNA]</scope>
    <source>
        <strain evidence="3 4">DSM 23821</strain>
    </source>
</reference>
<gene>
    <name evidence="3" type="ORF">F8O01_16445</name>
</gene>
<feature type="region of interest" description="Disordered" evidence="1">
    <location>
        <begin position="112"/>
        <end position="154"/>
    </location>
</feature>
<evidence type="ECO:0000313" key="4">
    <source>
        <dbReference type="Proteomes" id="UP000467240"/>
    </source>
</evidence>
<dbReference type="OrthoDB" id="4266779at2"/>
<sequence>MSDQFWGTGVQGEQVPNHSSAQGAEYDGASVFGTPRSSTWGIPAVDRAPSSDTPPPTGYPAAEYDRFATTTTPAAGAPPAGTWATRTGTIGAPVTRTGDARTFGSVPAQPSTGYGAGDGQPSTVHGAGYGPPPIGYAPGQVPPDGGSRMLPGAPEPRRSGMPLWAWVPIGAGALIVVALVAAFALPRFLASAGSPPPTTAPVAAIDLGFDGSSSLAATPIVMMDEGSEWSPLGADETEDYRVDRWEQGGGECLVSSQTGADVPGVTGSDDRDMSESLLEKVLGERPGGLDVVEIGTTTGGSVSLLAFEVSTSYGTQWLATRAFADSGDFVLLNVGCADGRLDDALVDSVLTDMRFTIEPSS</sequence>
<proteinExistence type="predicted"/>
<dbReference type="Proteomes" id="UP000467240">
    <property type="component" value="Unassembled WGS sequence"/>
</dbReference>
<evidence type="ECO:0000256" key="2">
    <source>
        <dbReference type="SAM" id="Phobius"/>
    </source>
</evidence>
<keyword evidence="4" id="KW-1185">Reference proteome</keyword>
<organism evidence="3 4">
    <name type="scientific">Pseudoclavibacter chungangensis</name>
    <dbReference type="NCBI Taxonomy" id="587635"/>
    <lineage>
        <taxon>Bacteria</taxon>
        <taxon>Bacillati</taxon>
        <taxon>Actinomycetota</taxon>
        <taxon>Actinomycetes</taxon>
        <taxon>Micrococcales</taxon>
        <taxon>Microbacteriaceae</taxon>
        <taxon>Pseudoclavibacter</taxon>
    </lineage>
</organism>
<dbReference type="RefSeq" id="WP_158041998.1">
    <property type="nucleotide sequence ID" value="NZ_JACCFV010000001.1"/>
</dbReference>
<dbReference type="EMBL" id="WBJZ01000029">
    <property type="protein sequence ID" value="KAB1652623.1"/>
    <property type="molecule type" value="Genomic_DNA"/>
</dbReference>
<accession>A0A7J5BME6</accession>
<comment type="caution">
    <text evidence="3">The sequence shown here is derived from an EMBL/GenBank/DDBJ whole genome shotgun (WGS) entry which is preliminary data.</text>
</comment>
<evidence type="ECO:0000256" key="1">
    <source>
        <dbReference type="SAM" id="MobiDB-lite"/>
    </source>
</evidence>
<protein>
    <submittedName>
        <fullName evidence="3">Uncharacterized protein</fullName>
    </submittedName>
</protein>
<feature type="transmembrane region" description="Helical" evidence="2">
    <location>
        <begin position="163"/>
        <end position="185"/>
    </location>
</feature>
<keyword evidence="2" id="KW-1133">Transmembrane helix</keyword>
<name>A0A7J5BME6_9MICO</name>